<evidence type="ECO:0000313" key="1">
    <source>
        <dbReference type="EMBL" id="SUM71605.1"/>
    </source>
</evidence>
<reference evidence="1 2" key="1">
    <citation type="submission" date="2018-06" db="EMBL/GenBank/DDBJ databases">
        <authorList>
            <consortium name="Pathogen Informatics"/>
            <person name="Doyle S."/>
        </authorList>
    </citation>
    <scope>NUCLEOTIDE SEQUENCE [LARGE SCALE GENOMIC DNA]</scope>
    <source>
        <strain evidence="1 2">NCTC11807</strain>
    </source>
</reference>
<name>A0A380H3C8_9STAP</name>
<evidence type="ECO:0000313" key="2">
    <source>
        <dbReference type="Proteomes" id="UP000255425"/>
    </source>
</evidence>
<organism evidence="1 2">
    <name type="scientific">Staphylococcus saccharolyticus</name>
    <dbReference type="NCBI Taxonomy" id="33028"/>
    <lineage>
        <taxon>Bacteria</taxon>
        <taxon>Bacillati</taxon>
        <taxon>Bacillota</taxon>
        <taxon>Bacilli</taxon>
        <taxon>Bacillales</taxon>
        <taxon>Staphylococcaceae</taxon>
        <taxon>Staphylococcus</taxon>
    </lineage>
</organism>
<gene>
    <name evidence="1" type="ORF">NCTC11807_01503</name>
</gene>
<sequence>MSLLFQNYKRANIEFIKAENNELIDQKGRLLYRFFIWYWRN</sequence>
<proteinExistence type="predicted"/>
<dbReference type="GO" id="GO:0003992">
    <property type="term" value="F:N2-acetyl-L-ornithine:2-oxoglutarate 5-aminotransferase activity"/>
    <property type="evidence" value="ECO:0007669"/>
    <property type="project" value="UniProtKB-EC"/>
</dbReference>
<protein>
    <submittedName>
        <fullName evidence="1">Acetylornithine aminotransferase</fullName>
        <ecNumber evidence="1">2.6.1.11</ecNumber>
    </submittedName>
</protein>
<keyword evidence="1" id="KW-0032">Aminotransferase</keyword>
<keyword evidence="2" id="KW-1185">Reference proteome</keyword>
<dbReference type="AlphaFoldDB" id="A0A380H3C8"/>
<dbReference type="Proteomes" id="UP000255425">
    <property type="component" value="Unassembled WGS sequence"/>
</dbReference>
<dbReference type="EMBL" id="UHDZ01000001">
    <property type="protein sequence ID" value="SUM71605.1"/>
    <property type="molecule type" value="Genomic_DNA"/>
</dbReference>
<accession>A0A380H3C8</accession>
<keyword evidence="1" id="KW-0808">Transferase</keyword>
<dbReference type="EC" id="2.6.1.11" evidence="1"/>